<organism evidence="9 10">
    <name type="scientific">Candidatus Erwinia haradaeae</name>
    <dbReference type="NCBI Taxonomy" id="1922217"/>
    <lineage>
        <taxon>Bacteria</taxon>
        <taxon>Pseudomonadati</taxon>
        <taxon>Pseudomonadota</taxon>
        <taxon>Gammaproteobacteria</taxon>
        <taxon>Enterobacterales</taxon>
        <taxon>Erwiniaceae</taxon>
        <taxon>Erwinia</taxon>
    </lineage>
</organism>
<keyword evidence="5 8" id="KW-0255">Endonuclease</keyword>
<comment type="subcellular location">
    <subcellularLocation>
        <location evidence="8">Cytoplasm</location>
    </subcellularLocation>
</comment>
<dbReference type="RefSeq" id="WP_157988511.1">
    <property type="nucleotide sequence ID" value="NZ_LR217715.1"/>
</dbReference>
<dbReference type="PANTHER" id="PTHR46986">
    <property type="entry name" value="ENDORIBONUCLEASE YBEY, CHLOROPLASTIC"/>
    <property type="match status" value="1"/>
</dbReference>
<dbReference type="PANTHER" id="PTHR46986:SF1">
    <property type="entry name" value="ENDORIBONUCLEASE YBEY, CHLOROPLASTIC"/>
    <property type="match status" value="1"/>
</dbReference>
<evidence type="ECO:0000256" key="4">
    <source>
        <dbReference type="ARBA" id="ARBA00022723"/>
    </source>
</evidence>
<dbReference type="OrthoDB" id="9807740at2"/>
<comment type="cofactor">
    <cofactor evidence="8">
        <name>Zn(2+)</name>
        <dbReference type="ChEBI" id="CHEBI:29105"/>
    </cofactor>
    <text evidence="8">Binds 1 zinc ion.</text>
</comment>
<evidence type="ECO:0000313" key="9">
    <source>
        <dbReference type="EMBL" id="VFP83132.1"/>
    </source>
</evidence>
<evidence type="ECO:0000256" key="1">
    <source>
        <dbReference type="ARBA" id="ARBA00010875"/>
    </source>
</evidence>
<comment type="function">
    <text evidence="8">Single strand-specific metallo-endoribonuclease involved in late-stage 70S ribosome quality control and in maturation of the 3' terminus of the 16S rRNA.</text>
</comment>
<dbReference type="EMBL" id="LR217715">
    <property type="protein sequence ID" value="VFP83132.1"/>
    <property type="molecule type" value="Genomic_DNA"/>
</dbReference>
<keyword evidence="3 8" id="KW-0540">Nuclease</keyword>
<evidence type="ECO:0000256" key="2">
    <source>
        <dbReference type="ARBA" id="ARBA00022517"/>
    </source>
</evidence>
<feature type="binding site" evidence="8">
    <location>
        <position position="115"/>
    </location>
    <ligand>
        <name>Zn(2+)</name>
        <dbReference type="ChEBI" id="CHEBI:29105"/>
        <note>catalytic</note>
    </ligand>
</feature>
<reference evidence="9 10" key="1">
    <citation type="submission" date="2019-02" db="EMBL/GenBank/DDBJ databases">
        <authorList>
            <person name="Manzano-Marin A."/>
            <person name="Manzano-Marin A."/>
        </authorList>
    </citation>
    <scope>NUCLEOTIDE SEQUENCE [LARGE SCALE GENOMIC DNA]</scope>
    <source>
        <strain evidence="9 10">ErCikochiana</strain>
    </source>
</reference>
<dbReference type="Proteomes" id="UP000294368">
    <property type="component" value="Chromosome"/>
</dbReference>
<dbReference type="GO" id="GO:0004222">
    <property type="term" value="F:metalloendopeptidase activity"/>
    <property type="evidence" value="ECO:0007669"/>
    <property type="project" value="InterPro"/>
</dbReference>
<dbReference type="GO" id="GO:0005737">
    <property type="term" value="C:cytoplasm"/>
    <property type="evidence" value="ECO:0007669"/>
    <property type="project" value="UniProtKB-SubCell"/>
</dbReference>
<dbReference type="InterPro" id="IPR020549">
    <property type="entry name" value="YbeY_CS"/>
</dbReference>
<accession>A0A451DA67</accession>
<evidence type="ECO:0000256" key="8">
    <source>
        <dbReference type="HAMAP-Rule" id="MF_00009"/>
    </source>
</evidence>
<gene>
    <name evidence="8 9" type="primary">ybeY</name>
    <name evidence="9" type="ORF">ERCIKOCA2762_373</name>
</gene>
<proteinExistence type="inferred from homology"/>
<dbReference type="EC" id="3.1.-.-" evidence="8"/>
<dbReference type="HAMAP" id="MF_00009">
    <property type="entry name" value="Endoribonucl_YbeY"/>
    <property type="match status" value="1"/>
</dbReference>
<evidence type="ECO:0000256" key="5">
    <source>
        <dbReference type="ARBA" id="ARBA00022759"/>
    </source>
</evidence>
<dbReference type="AlphaFoldDB" id="A0A451DA67"/>
<dbReference type="NCBIfam" id="TIGR00043">
    <property type="entry name" value="rRNA maturation RNase YbeY"/>
    <property type="match status" value="1"/>
</dbReference>
<dbReference type="Pfam" id="PF02130">
    <property type="entry name" value="YbeY"/>
    <property type="match status" value="1"/>
</dbReference>
<keyword evidence="8" id="KW-0698">rRNA processing</keyword>
<dbReference type="SUPFAM" id="SSF55486">
    <property type="entry name" value="Metalloproteases ('zincins'), catalytic domain"/>
    <property type="match status" value="1"/>
</dbReference>
<keyword evidence="7 8" id="KW-0862">Zinc</keyword>
<dbReference type="Gene3D" id="3.40.390.30">
    <property type="entry name" value="Metalloproteases ('zincins'), catalytic domain"/>
    <property type="match status" value="1"/>
</dbReference>
<keyword evidence="6 8" id="KW-0378">Hydrolase</keyword>
<dbReference type="GO" id="GO:0004521">
    <property type="term" value="F:RNA endonuclease activity"/>
    <property type="evidence" value="ECO:0007669"/>
    <property type="project" value="UniProtKB-UniRule"/>
</dbReference>
<dbReference type="InterPro" id="IPR002036">
    <property type="entry name" value="YbeY"/>
</dbReference>
<comment type="similarity">
    <text evidence="1 8">Belongs to the endoribonuclease YbeY family.</text>
</comment>
<keyword evidence="8" id="KW-0963">Cytoplasm</keyword>
<evidence type="ECO:0000313" key="10">
    <source>
        <dbReference type="Proteomes" id="UP000294368"/>
    </source>
</evidence>
<keyword evidence="4 8" id="KW-0479">Metal-binding</keyword>
<evidence type="ECO:0000256" key="7">
    <source>
        <dbReference type="ARBA" id="ARBA00022833"/>
    </source>
</evidence>
<protein>
    <recommendedName>
        <fullName evidence="8">Endoribonuclease YbeY</fullName>
        <ecNumber evidence="8">3.1.-.-</ecNumber>
    </recommendedName>
</protein>
<evidence type="ECO:0000256" key="3">
    <source>
        <dbReference type="ARBA" id="ARBA00022722"/>
    </source>
</evidence>
<dbReference type="PROSITE" id="PS01306">
    <property type="entry name" value="UPF0054"/>
    <property type="match status" value="1"/>
</dbReference>
<feature type="binding site" evidence="8">
    <location>
        <position position="121"/>
    </location>
    <ligand>
        <name>Zn(2+)</name>
        <dbReference type="ChEBI" id="CHEBI:29105"/>
        <note>catalytic</note>
    </ligand>
</feature>
<name>A0A451DA67_9GAMM</name>
<dbReference type="InterPro" id="IPR023091">
    <property type="entry name" value="MetalPrtase_cat_dom_sf_prd"/>
</dbReference>
<feature type="binding site" evidence="8">
    <location>
        <position position="111"/>
    </location>
    <ligand>
        <name>Zn(2+)</name>
        <dbReference type="ChEBI" id="CHEBI:29105"/>
        <note>catalytic</note>
    </ligand>
</feature>
<evidence type="ECO:0000256" key="6">
    <source>
        <dbReference type="ARBA" id="ARBA00022801"/>
    </source>
</evidence>
<keyword evidence="2 8" id="KW-0690">Ribosome biogenesis</keyword>
<dbReference type="GO" id="GO:0006364">
    <property type="term" value="P:rRNA processing"/>
    <property type="evidence" value="ECO:0007669"/>
    <property type="project" value="UniProtKB-UniRule"/>
</dbReference>
<dbReference type="GO" id="GO:0008270">
    <property type="term" value="F:zinc ion binding"/>
    <property type="evidence" value="ECO:0007669"/>
    <property type="project" value="UniProtKB-UniRule"/>
</dbReference>
<sequence>MILDLQVACQNKQGLPIKADFLRWIKAAIPAHHQKKEITIRLVDEDEMQRLNVTFCKKDRPTNILSFPFRSPPHLKLLLLGDVIICRQIVECEAIEQQKSLESHWAHMVIHGILHLLGYDHYSKSSAEEMESIEKKIMLALGYTDPYLICQEFMQ</sequence>